<comment type="caution">
    <text evidence="5">The sequence shown here is derived from an EMBL/GenBank/DDBJ whole genome shotgun (WGS) entry which is preliminary data.</text>
</comment>
<feature type="transmembrane region" description="Helical" evidence="3">
    <location>
        <begin position="7"/>
        <end position="25"/>
    </location>
</feature>
<accession>A0ABW2PSB6</accession>
<comment type="subcellular location">
    <subcellularLocation>
        <location evidence="1">Endomembrane system</location>
        <topology evidence="1">Multi-pass membrane protein</topology>
    </subcellularLocation>
</comment>
<dbReference type="InterPro" id="IPR000620">
    <property type="entry name" value="EamA_dom"/>
</dbReference>
<name>A0ABW2PSB6_9BACL</name>
<keyword evidence="3" id="KW-0472">Membrane</keyword>
<evidence type="ECO:0000256" key="2">
    <source>
        <dbReference type="ARBA" id="ARBA00007362"/>
    </source>
</evidence>
<dbReference type="EMBL" id="JBHTCO010000001">
    <property type="protein sequence ID" value="MFC7391477.1"/>
    <property type="molecule type" value="Genomic_DNA"/>
</dbReference>
<feature type="domain" description="EamA" evidence="4">
    <location>
        <begin position="6"/>
        <end position="140"/>
    </location>
</feature>
<dbReference type="PANTHER" id="PTHR22911:SF79">
    <property type="entry name" value="MOBA-LIKE NTP TRANSFERASE DOMAIN-CONTAINING PROTEIN"/>
    <property type="match status" value="1"/>
</dbReference>
<feature type="transmembrane region" description="Helical" evidence="3">
    <location>
        <begin position="209"/>
        <end position="233"/>
    </location>
</feature>
<feature type="transmembrane region" description="Helical" evidence="3">
    <location>
        <begin position="124"/>
        <end position="144"/>
    </location>
</feature>
<organism evidence="5 6">
    <name type="scientific">Scopulibacillus cellulosilyticus</name>
    <dbReference type="NCBI Taxonomy" id="2665665"/>
    <lineage>
        <taxon>Bacteria</taxon>
        <taxon>Bacillati</taxon>
        <taxon>Bacillota</taxon>
        <taxon>Bacilli</taxon>
        <taxon>Bacillales</taxon>
        <taxon>Sporolactobacillaceae</taxon>
        <taxon>Scopulibacillus</taxon>
    </lineage>
</organism>
<evidence type="ECO:0000313" key="5">
    <source>
        <dbReference type="EMBL" id="MFC7391477.1"/>
    </source>
</evidence>
<feature type="transmembrane region" description="Helical" evidence="3">
    <location>
        <begin position="245"/>
        <end position="264"/>
    </location>
</feature>
<feature type="transmembrane region" description="Helical" evidence="3">
    <location>
        <begin position="68"/>
        <end position="89"/>
    </location>
</feature>
<dbReference type="RefSeq" id="WP_380962511.1">
    <property type="nucleotide sequence ID" value="NZ_JBHTCO010000001.1"/>
</dbReference>
<feature type="transmembrane region" description="Helical" evidence="3">
    <location>
        <begin position="182"/>
        <end position="203"/>
    </location>
</feature>
<dbReference type="Proteomes" id="UP001596505">
    <property type="component" value="Unassembled WGS sequence"/>
</dbReference>
<dbReference type="InterPro" id="IPR037185">
    <property type="entry name" value="EmrE-like"/>
</dbReference>
<proteinExistence type="inferred from homology"/>
<keyword evidence="3" id="KW-1133">Transmembrane helix</keyword>
<sequence length="305" mass="34115">MNLKRAYTVAVIGAALWGIIGLFVARLYQFGFTPWEVVAIRVISSFIVMFIYLIVFKPKLLKIKIKDSIYFIGTGICSIVFFNWCYFEVINKSSLSLAVILLYTGPLFVALMSRIIFKEKLTVLKILALIFTLAGCAFVVGILPKYHVSISWYVLIIGLGSGFCYALYSIFGKYVSSKYSSLTITFYSFLFASLFMIPAGGLWRKSEAFGQWQVLLCIFGLALIPTCLAYILYTYGLSYIESSRASILATVEPVVAIIIGVAVLGDALSVWQFIGIIFVLVSILLTTKKTKMYEDNKGIKQQNLM</sequence>
<dbReference type="Gene3D" id="1.10.3730.20">
    <property type="match status" value="1"/>
</dbReference>
<dbReference type="PANTHER" id="PTHR22911">
    <property type="entry name" value="ACYL-MALONYL CONDENSING ENZYME-RELATED"/>
    <property type="match status" value="1"/>
</dbReference>
<dbReference type="SUPFAM" id="SSF103481">
    <property type="entry name" value="Multidrug resistance efflux transporter EmrE"/>
    <property type="match status" value="2"/>
</dbReference>
<evidence type="ECO:0000256" key="3">
    <source>
        <dbReference type="SAM" id="Phobius"/>
    </source>
</evidence>
<feature type="transmembrane region" description="Helical" evidence="3">
    <location>
        <begin position="95"/>
        <end position="117"/>
    </location>
</feature>
<keyword evidence="6" id="KW-1185">Reference proteome</keyword>
<feature type="domain" description="EamA" evidence="4">
    <location>
        <begin position="155"/>
        <end position="287"/>
    </location>
</feature>
<evidence type="ECO:0000259" key="4">
    <source>
        <dbReference type="Pfam" id="PF00892"/>
    </source>
</evidence>
<keyword evidence="3" id="KW-0812">Transmembrane</keyword>
<reference evidence="6" key="1">
    <citation type="journal article" date="2019" name="Int. J. Syst. Evol. Microbiol.">
        <title>The Global Catalogue of Microorganisms (GCM) 10K type strain sequencing project: providing services to taxonomists for standard genome sequencing and annotation.</title>
        <authorList>
            <consortium name="The Broad Institute Genomics Platform"/>
            <consortium name="The Broad Institute Genome Sequencing Center for Infectious Disease"/>
            <person name="Wu L."/>
            <person name="Ma J."/>
        </authorList>
    </citation>
    <scope>NUCLEOTIDE SEQUENCE [LARGE SCALE GENOMIC DNA]</scope>
    <source>
        <strain evidence="6">CGMCC 1.16305</strain>
    </source>
</reference>
<protein>
    <submittedName>
        <fullName evidence="5">DMT family transporter</fullName>
    </submittedName>
</protein>
<feature type="transmembrane region" description="Helical" evidence="3">
    <location>
        <begin position="150"/>
        <end position="170"/>
    </location>
</feature>
<dbReference type="Pfam" id="PF00892">
    <property type="entry name" value="EamA"/>
    <property type="match status" value="2"/>
</dbReference>
<feature type="transmembrane region" description="Helical" evidence="3">
    <location>
        <begin position="37"/>
        <end position="56"/>
    </location>
</feature>
<comment type="similarity">
    <text evidence="2">Belongs to the EamA transporter family.</text>
</comment>
<gene>
    <name evidence="5" type="ORF">ACFQRG_00435</name>
</gene>
<feature type="transmembrane region" description="Helical" evidence="3">
    <location>
        <begin position="270"/>
        <end position="287"/>
    </location>
</feature>
<evidence type="ECO:0000256" key="1">
    <source>
        <dbReference type="ARBA" id="ARBA00004127"/>
    </source>
</evidence>
<evidence type="ECO:0000313" key="6">
    <source>
        <dbReference type="Proteomes" id="UP001596505"/>
    </source>
</evidence>